<dbReference type="PANTHER" id="PTHR43065">
    <property type="entry name" value="SENSOR HISTIDINE KINASE"/>
    <property type="match status" value="1"/>
</dbReference>
<dbReference type="CDD" id="cd00075">
    <property type="entry name" value="HATPase"/>
    <property type="match status" value="1"/>
</dbReference>
<dbReference type="Gene3D" id="3.30.565.10">
    <property type="entry name" value="Histidine kinase-like ATPase, C-terminal domain"/>
    <property type="match status" value="1"/>
</dbReference>
<dbReference type="Pfam" id="PF02518">
    <property type="entry name" value="HATPase_c"/>
    <property type="match status" value="1"/>
</dbReference>
<keyword evidence="4" id="KW-1133">Transmembrane helix</keyword>
<organism evidence="6 7">
    <name type="scientific">Pseudoalteromonas luteoviolacea DSM 6061</name>
    <dbReference type="NCBI Taxonomy" id="1365250"/>
    <lineage>
        <taxon>Bacteria</taxon>
        <taxon>Pseudomonadati</taxon>
        <taxon>Pseudomonadota</taxon>
        <taxon>Gammaproteobacteria</taxon>
        <taxon>Alteromonadales</taxon>
        <taxon>Pseudoalteromonadaceae</taxon>
        <taxon>Pseudoalteromonas</taxon>
    </lineage>
</organism>
<dbReference type="InterPro" id="IPR005467">
    <property type="entry name" value="His_kinase_dom"/>
</dbReference>
<feature type="transmembrane region" description="Helical" evidence="4">
    <location>
        <begin position="42"/>
        <end position="61"/>
    </location>
</feature>
<proteinExistence type="predicted"/>
<dbReference type="InterPro" id="IPR003594">
    <property type="entry name" value="HATPase_dom"/>
</dbReference>
<dbReference type="STRING" id="43657.S4054249_01105"/>
<protein>
    <recommendedName>
        <fullName evidence="2">histidine kinase</fullName>
        <ecNumber evidence="2">2.7.13.3</ecNumber>
    </recommendedName>
</protein>
<dbReference type="InterPro" id="IPR003661">
    <property type="entry name" value="HisK_dim/P_dom"/>
</dbReference>
<dbReference type="InterPro" id="IPR004358">
    <property type="entry name" value="Sig_transdc_His_kin-like_C"/>
</dbReference>
<name>A0A166UWM2_9GAMM</name>
<evidence type="ECO:0000256" key="1">
    <source>
        <dbReference type="ARBA" id="ARBA00000085"/>
    </source>
</evidence>
<dbReference type="PATRIC" id="fig|1365250.3.peg.4598"/>
<dbReference type="GO" id="GO:0000155">
    <property type="term" value="F:phosphorelay sensor kinase activity"/>
    <property type="evidence" value="ECO:0007669"/>
    <property type="project" value="InterPro"/>
</dbReference>
<gene>
    <name evidence="6" type="ORF">N475_23215</name>
</gene>
<keyword evidence="3" id="KW-0597">Phosphoprotein</keyword>
<evidence type="ECO:0000256" key="4">
    <source>
        <dbReference type="SAM" id="Phobius"/>
    </source>
</evidence>
<keyword evidence="7" id="KW-1185">Reference proteome</keyword>
<dbReference type="EMBL" id="AUYB01000140">
    <property type="protein sequence ID" value="KZN31457.1"/>
    <property type="molecule type" value="Genomic_DNA"/>
</dbReference>
<dbReference type="Pfam" id="PF00512">
    <property type="entry name" value="HisKA"/>
    <property type="match status" value="1"/>
</dbReference>
<evidence type="ECO:0000313" key="6">
    <source>
        <dbReference type="EMBL" id="KZN31457.1"/>
    </source>
</evidence>
<dbReference type="SMART" id="SM00387">
    <property type="entry name" value="HATPase_c"/>
    <property type="match status" value="1"/>
</dbReference>
<comment type="catalytic activity">
    <reaction evidence="1">
        <text>ATP + protein L-histidine = ADP + protein N-phospho-L-histidine.</text>
        <dbReference type="EC" id="2.7.13.3"/>
    </reaction>
</comment>
<dbReference type="SUPFAM" id="SSF55874">
    <property type="entry name" value="ATPase domain of HSP90 chaperone/DNA topoisomerase II/histidine kinase"/>
    <property type="match status" value="1"/>
</dbReference>
<feature type="domain" description="Histidine kinase" evidence="5">
    <location>
        <begin position="233"/>
        <end position="431"/>
    </location>
</feature>
<keyword evidence="4" id="KW-0812">Transmembrane</keyword>
<accession>A0A166UWM2</accession>
<reference evidence="6 7" key="1">
    <citation type="submission" date="2013-07" db="EMBL/GenBank/DDBJ databases">
        <title>Comparative Genomic and Metabolomic Analysis of Twelve Strains of Pseudoalteromonas luteoviolacea.</title>
        <authorList>
            <person name="Vynne N.G."/>
            <person name="Mansson M."/>
            <person name="Gram L."/>
        </authorList>
    </citation>
    <scope>NUCLEOTIDE SEQUENCE [LARGE SCALE GENOMIC DNA]</scope>
    <source>
        <strain evidence="6 7">DSM 6061</strain>
    </source>
</reference>
<dbReference type="RefSeq" id="WP_063365967.1">
    <property type="nucleotide sequence ID" value="NZ_AQHB01000038.1"/>
</dbReference>
<dbReference type="PANTHER" id="PTHR43065:SF51">
    <property type="entry name" value="HISTIDINE KINASE"/>
    <property type="match status" value="1"/>
</dbReference>
<evidence type="ECO:0000313" key="7">
    <source>
        <dbReference type="Proteomes" id="UP000076643"/>
    </source>
</evidence>
<dbReference type="PRINTS" id="PR00344">
    <property type="entry name" value="BCTRLSENSOR"/>
</dbReference>
<dbReference type="CDD" id="cd00082">
    <property type="entry name" value="HisKA"/>
    <property type="match status" value="1"/>
</dbReference>
<dbReference type="PROSITE" id="PS50109">
    <property type="entry name" value="HIS_KIN"/>
    <property type="match status" value="1"/>
</dbReference>
<keyword evidence="4" id="KW-0472">Membrane</keyword>
<dbReference type="InterPro" id="IPR036890">
    <property type="entry name" value="HATPase_C_sf"/>
</dbReference>
<dbReference type="AlphaFoldDB" id="A0A166UWM2"/>
<dbReference type="Gene3D" id="1.10.287.130">
    <property type="match status" value="1"/>
</dbReference>
<evidence type="ECO:0000259" key="5">
    <source>
        <dbReference type="PROSITE" id="PS50109"/>
    </source>
</evidence>
<comment type="caution">
    <text evidence="6">The sequence shown here is derived from an EMBL/GenBank/DDBJ whole genome shotgun (WGS) entry which is preliminary data.</text>
</comment>
<dbReference type="Proteomes" id="UP000076643">
    <property type="component" value="Unassembled WGS sequence"/>
</dbReference>
<dbReference type="EC" id="2.7.13.3" evidence="2"/>
<sequence>MRWKTSSLEGFWKRQCLLLILVQMSLLTVCWQFGVSQPHPIFNTVTISCLITWLGATIWIFHRVITQVKSSYGRSTTQLESCRQQDFSQQAKARFTTGIIGEFHHQLNKLSNDLLATKNNEDKESILLLRLVKQLNTPILVFDERLQLSLGNQACTTLFNQPWQTLRFTNAARLGLGNQPDWHFKDEKRQQRWQVRHSNFNHNGHTYHLLVMTDIQIALREQELKAWQRLIRVISHEIRNSLTPVSTMLERLRHRSSNERDSAAFDVIVERCEHLAEFVKRYAQLQQSVTVKATVQPFSQLCMELSALFPQANWQLEGQHLTLNCDVMLLKQVLINLTKNALEACSDTPQITLSLKLKNHAATICLTDNGHGLINPDNLFVPFYSTKERGEGIGLMLCQHLTEQMSGQLQLVNRADGQQGASAVITLAQPTH</sequence>
<dbReference type="SUPFAM" id="SSF47384">
    <property type="entry name" value="Homodimeric domain of signal transducing histidine kinase"/>
    <property type="match status" value="1"/>
</dbReference>
<evidence type="ECO:0000256" key="2">
    <source>
        <dbReference type="ARBA" id="ARBA00012438"/>
    </source>
</evidence>
<evidence type="ECO:0000256" key="3">
    <source>
        <dbReference type="ARBA" id="ARBA00022553"/>
    </source>
</evidence>
<dbReference type="InterPro" id="IPR036097">
    <property type="entry name" value="HisK_dim/P_sf"/>
</dbReference>